<accession>A0ABS0GFI3</accession>
<evidence type="ECO:0000313" key="3">
    <source>
        <dbReference type="EMBL" id="MBF9001179.1"/>
    </source>
</evidence>
<proteinExistence type="predicted"/>
<evidence type="ECO:0000313" key="4">
    <source>
        <dbReference type="Proteomes" id="UP000597206"/>
    </source>
</evidence>
<comment type="caution">
    <text evidence="3">The sequence shown here is derived from an EMBL/GenBank/DDBJ whole genome shotgun (WGS) entry which is preliminary data.</text>
</comment>
<dbReference type="InterPro" id="IPR001296">
    <property type="entry name" value="Glyco_trans_1"/>
</dbReference>
<dbReference type="PANTHER" id="PTHR12526:SF630">
    <property type="entry name" value="GLYCOSYLTRANSFERASE"/>
    <property type="match status" value="1"/>
</dbReference>
<dbReference type="Pfam" id="PF13439">
    <property type="entry name" value="Glyco_transf_4"/>
    <property type="match status" value="1"/>
</dbReference>
<keyword evidence="4" id="KW-1185">Reference proteome</keyword>
<organism evidence="3 4">
    <name type="scientific">Vibrio nitrifigilis</name>
    <dbReference type="NCBI Taxonomy" id="2789781"/>
    <lineage>
        <taxon>Bacteria</taxon>
        <taxon>Pseudomonadati</taxon>
        <taxon>Pseudomonadota</taxon>
        <taxon>Gammaproteobacteria</taxon>
        <taxon>Vibrionales</taxon>
        <taxon>Vibrionaceae</taxon>
        <taxon>Vibrio</taxon>
    </lineage>
</organism>
<reference evidence="3 4" key="1">
    <citation type="submission" date="2020-11" db="EMBL/GenBank/DDBJ databases">
        <title>Vibrio nitrifigilis sp. nov., a marine nitrogen-fixing bacterium isolated from the lagoon sediment of an islet inside an atoll.</title>
        <authorList>
            <person name="Wang L.-T."/>
            <person name="Shieh W.Y."/>
        </authorList>
    </citation>
    <scope>NUCLEOTIDE SEQUENCE [LARGE SCALE GENOMIC DNA]</scope>
    <source>
        <strain evidence="3 4">NFV-1</strain>
    </source>
</reference>
<dbReference type="Gene3D" id="3.40.50.2000">
    <property type="entry name" value="Glycogen Phosphorylase B"/>
    <property type="match status" value="2"/>
</dbReference>
<evidence type="ECO:0000259" key="1">
    <source>
        <dbReference type="Pfam" id="PF00534"/>
    </source>
</evidence>
<dbReference type="InterPro" id="IPR028098">
    <property type="entry name" value="Glyco_trans_4-like_N"/>
</dbReference>
<gene>
    <name evidence="3" type="ORF">I1A42_11545</name>
</gene>
<dbReference type="RefSeq" id="WP_196123555.1">
    <property type="nucleotide sequence ID" value="NZ_JADPMR010000001.1"/>
</dbReference>
<protein>
    <submittedName>
        <fullName evidence="3">Glycosyltransferase family 4 protein</fullName>
    </submittedName>
</protein>
<dbReference type="CDD" id="cd03820">
    <property type="entry name" value="GT4_AmsD-like"/>
    <property type="match status" value="1"/>
</dbReference>
<sequence length="360" mass="40931">MKNIVFFSGSMNNSGGTERVASLIANELDKLGYNVSFLSLYNGNTPFFPLSDSIAIHSLYPNKVNFKKHFPQVCFKLRRFILKNNTDVLINIESMLAIYSIPALLKTNVKNICWEHFNFNVDLGNKLRRLARRLAARYCTQVITLTERDKQLWLDHLTVKTRIDAIPNPSPFEPIMPLKKINNKVVLAAGRLTSQKGFDLLIDSWQYVILKRQDWTLRIVGSGEDKAWLHDKAEALGLTDSIEWVENVTNMAEQYSQADMYVMSSRYEGLPMVLIEALSFGLPIVSFDCETGPSEIVNTECGWLTQDGDTLELGKSILLALEQLEDPNTYNAYSTAAIEQCRAKFSLTPIVKEWLKVLEY</sequence>
<dbReference type="PANTHER" id="PTHR12526">
    <property type="entry name" value="GLYCOSYLTRANSFERASE"/>
    <property type="match status" value="1"/>
</dbReference>
<dbReference type="SUPFAM" id="SSF53756">
    <property type="entry name" value="UDP-Glycosyltransferase/glycogen phosphorylase"/>
    <property type="match status" value="1"/>
</dbReference>
<feature type="domain" description="Glycosyltransferase subfamily 4-like N-terminal" evidence="2">
    <location>
        <begin position="15"/>
        <end position="169"/>
    </location>
</feature>
<dbReference type="EMBL" id="JADPMR010000001">
    <property type="protein sequence ID" value="MBF9001179.1"/>
    <property type="molecule type" value="Genomic_DNA"/>
</dbReference>
<dbReference type="Proteomes" id="UP000597206">
    <property type="component" value="Unassembled WGS sequence"/>
</dbReference>
<evidence type="ECO:0000259" key="2">
    <source>
        <dbReference type="Pfam" id="PF13439"/>
    </source>
</evidence>
<feature type="domain" description="Glycosyl transferase family 1" evidence="1">
    <location>
        <begin position="182"/>
        <end position="333"/>
    </location>
</feature>
<name>A0ABS0GFI3_9VIBR</name>
<dbReference type="Pfam" id="PF00534">
    <property type="entry name" value="Glycos_transf_1"/>
    <property type="match status" value="1"/>
</dbReference>